<name>A0ACC2Q5M8_9NEOP</name>
<accession>A0ACC2Q5M8</accession>
<reference evidence="1" key="1">
    <citation type="submission" date="2023-03" db="EMBL/GenBank/DDBJ databases">
        <title>Chromosome-level genomes of two armyworms, Mythimna separata and Mythimna loreyi, provide insights into the biosynthesis and reception of sex pheromones.</title>
        <authorList>
            <person name="Zhao H."/>
        </authorList>
    </citation>
    <scope>NUCLEOTIDE SEQUENCE</scope>
    <source>
        <strain evidence="1">BeijingLab</strain>
    </source>
</reference>
<keyword evidence="2" id="KW-1185">Reference proteome</keyword>
<comment type="caution">
    <text evidence="1">The sequence shown here is derived from an EMBL/GenBank/DDBJ whole genome shotgun (WGS) entry which is preliminary data.</text>
</comment>
<proteinExistence type="predicted"/>
<evidence type="ECO:0000313" key="1">
    <source>
        <dbReference type="EMBL" id="KAJ8708625.1"/>
    </source>
</evidence>
<gene>
    <name evidence="1" type="ORF">PYW08_010007</name>
</gene>
<evidence type="ECO:0000313" key="2">
    <source>
        <dbReference type="Proteomes" id="UP001231649"/>
    </source>
</evidence>
<organism evidence="1 2">
    <name type="scientific">Mythimna loreyi</name>
    <dbReference type="NCBI Taxonomy" id="667449"/>
    <lineage>
        <taxon>Eukaryota</taxon>
        <taxon>Metazoa</taxon>
        <taxon>Ecdysozoa</taxon>
        <taxon>Arthropoda</taxon>
        <taxon>Hexapoda</taxon>
        <taxon>Insecta</taxon>
        <taxon>Pterygota</taxon>
        <taxon>Neoptera</taxon>
        <taxon>Endopterygota</taxon>
        <taxon>Lepidoptera</taxon>
        <taxon>Glossata</taxon>
        <taxon>Ditrysia</taxon>
        <taxon>Noctuoidea</taxon>
        <taxon>Noctuidae</taxon>
        <taxon>Noctuinae</taxon>
        <taxon>Hadenini</taxon>
        <taxon>Mythimna</taxon>
    </lineage>
</organism>
<protein>
    <submittedName>
        <fullName evidence="1">Uncharacterized protein</fullName>
    </submittedName>
</protein>
<dbReference type="EMBL" id="CM056801">
    <property type="protein sequence ID" value="KAJ8708625.1"/>
    <property type="molecule type" value="Genomic_DNA"/>
</dbReference>
<dbReference type="Proteomes" id="UP001231649">
    <property type="component" value="Chromosome 25"/>
</dbReference>
<sequence>MYNFAIAFHKAVVANSLEPNFVYSPVSVWLILAGIAEGADSVTRQQIFNLLNVPNDECTRQKYYQLTTSRIVQTDDVKIISNRILLLDAGVTPNQTWYDIVMKNNLIEVLTAPIKHDPAVTAEEIKRLMHAELPRLNFDGNSVILDTIDYNALWTTEFVEANIERSPFHDQFGNPAGFVDLMKVTKRARVGYVKSLKAKVMELPVGENEHYRICFAMFPESNDIIADFGILTVDIVFEIFESLKDSFDPVEVAIPRMVMSSEIDVRSLIEYLGVTSLWNNPAATRNVSNPPALPSSFVQRATMTFGNQGLHSPPPAPAGIYGTPTGLDYKIDNAFIADRPFLYALYDAETYTVIMASAFIEPTYMN</sequence>